<evidence type="ECO:0000256" key="8">
    <source>
        <dbReference type="ARBA" id="ARBA00048141"/>
    </source>
</evidence>
<keyword evidence="5 9" id="KW-0547">Nucleotide-binding</keyword>
<reference evidence="11 12" key="1">
    <citation type="submission" date="2022-01" db="EMBL/GenBank/DDBJ databases">
        <title>Novel bile acid biosynthetic pathways are enriched in the microbiome of centenarians.</title>
        <authorList>
            <person name="Sato Y."/>
            <person name="Atarashi K."/>
            <person name="Plichta R.D."/>
            <person name="Arai Y."/>
            <person name="Sasajima S."/>
            <person name="Kearney M.S."/>
            <person name="Suda W."/>
            <person name="Takeshita K."/>
            <person name="Sasaki T."/>
            <person name="Okamoto S."/>
            <person name="Skelly N.A."/>
            <person name="Okamura Y."/>
            <person name="Vlamakis H."/>
            <person name="Li Y."/>
            <person name="Tanoue T."/>
            <person name="Takei H."/>
            <person name="Nittono H."/>
            <person name="Narushima S."/>
            <person name="Irie J."/>
            <person name="Itoh H."/>
            <person name="Moriya K."/>
            <person name="Sugiura Y."/>
            <person name="Suematsu M."/>
            <person name="Moritoki N."/>
            <person name="Shibata S."/>
            <person name="Littman R.D."/>
            <person name="Fischbach A.M."/>
            <person name="Uwamino Y."/>
            <person name="Inoue T."/>
            <person name="Honda A."/>
            <person name="Hattori M."/>
            <person name="Murai T."/>
            <person name="Xavier J.R."/>
            <person name="Hirose N."/>
            <person name="Honda K."/>
        </authorList>
    </citation>
    <scope>NUCLEOTIDE SEQUENCE [LARGE SCALE GENOMIC DNA]</scope>
    <source>
        <strain evidence="11 12">CE91-St30</strain>
    </source>
</reference>
<evidence type="ECO:0000256" key="6">
    <source>
        <dbReference type="ARBA" id="ARBA00022777"/>
    </source>
</evidence>
<evidence type="ECO:0000256" key="5">
    <source>
        <dbReference type="ARBA" id="ARBA00022741"/>
    </source>
</evidence>
<feature type="binding site" evidence="9">
    <location>
        <position position="187"/>
    </location>
    <ligand>
        <name>substrate</name>
    </ligand>
</feature>
<dbReference type="NCBIfam" id="TIGR00761">
    <property type="entry name" value="argB"/>
    <property type="match status" value="1"/>
</dbReference>
<feature type="binding site" evidence="9">
    <location>
        <position position="95"/>
    </location>
    <ligand>
        <name>substrate</name>
    </ligand>
</feature>
<evidence type="ECO:0000256" key="4">
    <source>
        <dbReference type="ARBA" id="ARBA00022679"/>
    </source>
</evidence>
<accession>A0ABM7WLI4</accession>
<dbReference type="InterPro" id="IPR037528">
    <property type="entry name" value="ArgB"/>
</dbReference>
<dbReference type="GO" id="GO:0016301">
    <property type="term" value="F:kinase activity"/>
    <property type="evidence" value="ECO:0007669"/>
    <property type="project" value="UniProtKB-KW"/>
</dbReference>
<feature type="site" description="Transition state stabilizer" evidence="9">
    <location>
        <position position="250"/>
    </location>
</feature>
<dbReference type="CDD" id="cd04250">
    <property type="entry name" value="AAK_NAGK-C"/>
    <property type="match status" value="1"/>
</dbReference>
<dbReference type="SUPFAM" id="SSF53633">
    <property type="entry name" value="Carbamate kinase-like"/>
    <property type="match status" value="1"/>
</dbReference>
<dbReference type="EC" id="2.7.2.8" evidence="9"/>
<organism evidence="11 12">
    <name type="scientific">Raoultibacter timonensis</name>
    <dbReference type="NCBI Taxonomy" id="1907662"/>
    <lineage>
        <taxon>Bacteria</taxon>
        <taxon>Bacillati</taxon>
        <taxon>Actinomycetota</taxon>
        <taxon>Coriobacteriia</taxon>
        <taxon>Eggerthellales</taxon>
        <taxon>Eggerthellaceae</taxon>
        <taxon>Raoultibacter</taxon>
    </lineage>
</organism>
<comment type="subcellular location">
    <subcellularLocation>
        <location evidence="9">Cytoplasm</location>
    </subcellularLocation>
</comment>
<evidence type="ECO:0000313" key="12">
    <source>
        <dbReference type="Proteomes" id="UP001320544"/>
    </source>
</evidence>
<feature type="domain" description="Aspartate/glutamate/uridylate kinase" evidence="10">
    <location>
        <begin position="33"/>
        <end position="269"/>
    </location>
</feature>
<keyword evidence="3 9" id="KW-0028">Amino-acid biosynthesis</keyword>
<dbReference type="InterPro" id="IPR004662">
    <property type="entry name" value="AcgluKinase_fam"/>
</dbReference>
<keyword evidence="12" id="KW-1185">Reference proteome</keyword>
<evidence type="ECO:0000259" key="10">
    <source>
        <dbReference type="Pfam" id="PF00696"/>
    </source>
</evidence>
<dbReference type="PRINTS" id="PR00474">
    <property type="entry name" value="GLU5KINASE"/>
</dbReference>
<feature type="site" description="Transition state stabilizer" evidence="9">
    <location>
        <position position="38"/>
    </location>
</feature>
<sequence>MKYAKDTRPKPVSSRTAEVLVEALPWIKNITGKTVVIKYGGSAMVDGQLRTDVMNDIVLLKIIGINPVIIHGGGLAITEAMNRFNIPVEFKDGQRVTTEEAMEVVRMVLMGKVNQELVEAMNEHGNLAVGVSGADAGTIMAEQKSPELGRVGRISRINSGYLEDLINADYIPVVASIAMGEEGGYYNVNADLVAGHIAAAIGAHKIVFLTDVDGLYEDFDNKDSLISNLTMFEAQYMVENNVVSTGMIPKLQSCIAALEAGVFRAHIINGTTPHALLLELLTNTGVGTTLHSTEESCRFDAHPLGNFAAKLIENRQRPTLMSDSNDR</sequence>
<gene>
    <name evidence="9 11" type="primary">argB</name>
    <name evidence="11" type="ORF">CE91St30_25260</name>
</gene>
<dbReference type="InterPro" id="IPR041727">
    <property type="entry name" value="NAGK-C"/>
</dbReference>
<feature type="binding site" evidence="9">
    <location>
        <begin position="73"/>
        <end position="74"/>
    </location>
    <ligand>
        <name>substrate</name>
    </ligand>
</feature>
<name>A0ABM7WLI4_9ACTN</name>
<dbReference type="RefSeq" id="WP_102379675.1">
    <property type="nucleotide sequence ID" value="NZ_AP025564.1"/>
</dbReference>
<evidence type="ECO:0000256" key="7">
    <source>
        <dbReference type="ARBA" id="ARBA00022840"/>
    </source>
</evidence>
<dbReference type="Gene3D" id="3.40.1160.10">
    <property type="entry name" value="Acetylglutamate kinase-like"/>
    <property type="match status" value="1"/>
</dbReference>
<proteinExistence type="inferred from homology"/>
<dbReference type="Proteomes" id="UP001320544">
    <property type="component" value="Chromosome"/>
</dbReference>
<dbReference type="EMBL" id="AP025564">
    <property type="protein sequence ID" value="BDE97193.1"/>
    <property type="molecule type" value="Genomic_DNA"/>
</dbReference>
<dbReference type="HAMAP" id="MF_00082">
    <property type="entry name" value="ArgB"/>
    <property type="match status" value="1"/>
</dbReference>
<dbReference type="InterPro" id="IPR001057">
    <property type="entry name" value="Glu/AcGlu_kinase"/>
</dbReference>
<keyword evidence="6 9" id="KW-0418">Kinase</keyword>
<dbReference type="InterPro" id="IPR036393">
    <property type="entry name" value="AceGlu_kinase-like_sf"/>
</dbReference>
<dbReference type="InterPro" id="IPR001048">
    <property type="entry name" value="Asp/Glu/Uridylate_kinase"/>
</dbReference>
<dbReference type="PANTHER" id="PTHR23342">
    <property type="entry name" value="N-ACETYLGLUTAMATE SYNTHASE"/>
    <property type="match status" value="1"/>
</dbReference>
<evidence type="ECO:0000313" key="11">
    <source>
        <dbReference type="EMBL" id="BDE97193.1"/>
    </source>
</evidence>
<protein>
    <recommendedName>
        <fullName evidence="9">Acetylglutamate kinase</fullName>
        <ecNumber evidence="9">2.7.2.8</ecNumber>
    </recommendedName>
    <alternativeName>
        <fullName evidence="9">N-acetyl-L-glutamate 5-phosphotransferase</fullName>
    </alternativeName>
    <alternativeName>
        <fullName evidence="9">NAG kinase</fullName>
        <shortName evidence="9">NAGK</shortName>
    </alternativeName>
</protein>
<comment type="similarity">
    <text evidence="9">Belongs to the acetylglutamate kinase family. ArgB subfamily.</text>
</comment>
<evidence type="ECO:0000256" key="3">
    <source>
        <dbReference type="ARBA" id="ARBA00022605"/>
    </source>
</evidence>
<dbReference type="PIRSF" id="PIRSF000728">
    <property type="entry name" value="NAGK"/>
    <property type="match status" value="1"/>
</dbReference>
<comment type="pathway">
    <text evidence="1 9">Amino-acid biosynthesis; L-arginine biosynthesis; N(2)-acetyl-L-ornithine from L-glutamate: step 2/4.</text>
</comment>
<keyword evidence="2 9" id="KW-0055">Arginine biosynthesis</keyword>
<evidence type="ECO:0000256" key="1">
    <source>
        <dbReference type="ARBA" id="ARBA00004828"/>
    </source>
</evidence>
<comment type="function">
    <text evidence="9">Catalyzes the ATP-dependent phosphorylation of N-acetyl-L-glutamate.</text>
</comment>
<evidence type="ECO:0000256" key="2">
    <source>
        <dbReference type="ARBA" id="ARBA00022571"/>
    </source>
</evidence>
<keyword evidence="9" id="KW-0963">Cytoplasm</keyword>
<dbReference type="PANTHER" id="PTHR23342:SF0">
    <property type="entry name" value="N-ACETYLGLUTAMATE SYNTHASE, MITOCHONDRIAL"/>
    <property type="match status" value="1"/>
</dbReference>
<comment type="catalytic activity">
    <reaction evidence="8 9">
        <text>N-acetyl-L-glutamate + ATP = N-acetyl-L-glutamyl 5-phosphate + ADP</text>
        <dbReference type="Rhea" id="RHEA:14629"/>
        <dbReference type="ChEBI" id="CHEBI:30616"/>
        <dbReference type="ChEBI" id="CHEBI:44337"/>
        <dbReference type="ChEBI" id="CHEBI:57936"/>
        <dbReference type="ChEBI" id="CHEBI:456216"/>
        <dbReference type="EC" id="2.7.2.8"/>
    </reaction>
</comment>
<dbReference type="Pfam" id="PF00696">
    <property type="entry name" value="AA_kinase"/>
    <property type="match status" value="1"/>
</dbReference>
<keyword evidence="4 9" id="KW-0808">Transferase</keyword>
<evidence type="ECO:0000256" key="9">
    <source>
        <dbReference type="HAMAP-Rule" id="MF_00082"/>
    </source>
</evidence>
<keyword evidence="7 9" id="KW-0067">ATP-binding</keyword>